<protein>
    <recommendedName>
        <fullName evidence="3">DUF4347 domain-containing protein</fullName>
    </recommendedName>
</protein>
<gene>
    <name evidence="1" type="ORF">ULMS_05550</name>
</gene>
<proteinExistence type="predicted"/>
<dbReference type="EMBL" id="BKCF01000001">
    <property type="protein sequence ID" value="GEQ85047.1"/>
    <property type="molecule type" value="Genomic_DNA"/>
</dbReference>
<accession>A0A5J4FSI2</accession>
<evidence type="ECO:0000313" key="2">
    <source>
        <dbReference type="Proteomes" id="UP000326994"/>
    </source>
</evidence>
<organism evidence="1 2">
    <name type="scientific">Patiriisocius marinistellae</name>
    <dbReference type="NCBI Taxonomy" id="2494560"/>
    <lineage>
        <taxon>Bacteria</taxon>
        <taxon>Pseudomonadati</taxon>
        <taxon>Bacteroidota</taxon>
        <taxon>Flavobacteriia</taxon>
        <taxon>Flavobacteriales</taxon>
        <taxon>Flavobacteriaceae</taxon>
        <taxon>Patiriisocius</taxon>
    </lineage>
</organism>
<name>A0A5J4FSI2_9FLAO</name>
<reference evidence="1 2" key="1">
    <citation type="submission" date="2019-08" db="EMBL/GenBank/DDBJ databases">
        <title>Ulvibacter marinistellae sp. nov., isolated from a starfish, Patiria pectinifera.</title>
        <authorList>
            <person name="Kawano K."/>
            <person name="Ushijima N."/>
            <person name="Kihara M."/>
            <person name="Itoh H."/>
        </authorList>
    </citation>
    <scope>NUCLEOTIDE SEQUENCE [LARGE SCALE GENOMIC DNA]</scope>
    <source>
        <strain evidence="1 2">KK4</strain>
    </source>
</reference>
<evidence type="ECO:0000313" key="1">
    <source>
        <dbReference type="EMBL" id="GEQ85047.1"/>
    </source>
</evidence>
<evidence type="ECO:0008006" key="3">
    <source>
        <dbReference type="Google" id="ProtNLM"/>
    </source>
</evidence>
<dbReference type="AlphaFoldDB" id="A0A5J4FSI2"/>
<sequence>MTIGLSKIPSKQENKLAFNTSKSAYKNTAQSIVFVAGFDEDDNTYYTNATAYFKSKNNHVVEGLYSLEEIINWLNTNANDINYKKIHIVTHSNAWRGMSLRGLKGGERITLKNIGKTSEMLLQSTLGVTDETSIVFHSCGLGNNPKLLKELKNIFSMDANPKVTASPYFNIFGGKYAAHYLAQPFYVFHPTAQSPGPMQLAQEIEKTYPHETIDWFTALKTREETTLGTPYSYRFNIPVEWEFEYESTDDIPQLNSKDAILDFVSDNDEMALAMYELNVPLEKFRWTSKISENTLKIYGKSTVLCVLKPVMDVEDKGNYVFPIVENTAVYTTL</sequence>
<dbReference type="Proteomes" id="UP000326994">
    <property type="component" value="Unassembled WGS sequence"/>
</dbReference>
<keyword evidence="2" id="KW-1185">Reference proteome</keyword>
<comment type="caution">
    <text evidence="1">The sequence shown here is derived from an EMBL/GenBank/DDBJ whole genome shotgun (WGS) entry which is preliminary data.</text>
</comment>